<keyword evidence="3" id="KW-1185">Reference proteome</keyword>
<dbReference type="Proteomes" id="UP000467428">
    <property type="component" value="Chromosome"/>
</dbReference>
<protein>
    <submittedName>
        <fullName evidence="2">Uncharacterized protein</fullName>
    </submittedName>
</protein>
<evidence type="ECO:0000256" key="1">
    <source>
        <dbReference type="SAM" id="Phobius"/>
    </source>
</evidence>
<organism evidence="2 3">
    <name type="scientific">Mycolicibacterium arabiense</name>
    <dbReference type="NCBI Taxonomy" id="1286181"/>
    <lineage>
        <taxon>Bacteria</taxon>
        <taxon>Bacillati</taxon>
        <taxon>Actinomycetota</taxon>
        <taxon>Actinomycetes</taxon>
        <taxon>Mycobacteriales</taxon>
        <taxon>Mycobacteriaceae</taxon>
        <taxon>Mycolicibacterium</taxon>
    </lineage>
</organism>
<dbReference type="AlphaFoldDB" id="A0A7I7RUK7"/>
<proteinExistence type="predicted"/>
<keyword evidence="1" id="KW-1133">Transmembrane helix</keyword>
<keyword evidence="1" id="KW-0472">Membrane</keyword>
<geneLocation type="plasmid" evidence="3">
    <name>pjcm18538 dna</name>
</geneLocation>
<dbReference type="KEGG" id="marz:MARA_11170"/>
<sequence length="107" mass="10788">MGERGAHPDPVANIRYGQMCDCGRYCDCPDGSVKHWHDGVLFQESDAHAGPSARDESGGVNAGDVATAAGAAVAVGVAVGALGVAGLPIVAAAGIGGFVARRLFRRK</sequence>
<dbReference type="EMBL" id="AP022593">
    <property type="protein sequence ID" value="BBY47649.1"/>
    <property type="molecule type" value="Genomic_DNA"/>
</dbReference>
<evidence type="ECO:0000313" key="2">
    <source>
        <dbReference type="EMBL" id="BBY47649.1"/>
    </source>
</evidence>
<accession>A0A7I7RUK7</accession>
<name>A0A7I7RUK7_9MYCO</name>
<keyword evidence="1" id="KW-0812">Transmembrane</keyword>
<feature type="transmembrane region" description="Helical" evidence="1">
    <location>
        <begin position="71"/>
        <end position="100"/>
    </location>
</feature>
<evidence type="ECO:0000313" key="3">
    <source>
        <dbReference type="Proteomes" id="UP000467428"/>
    </source>
</evidence>
<reference evidence="2 3" key="1">
    <citation type="journal article" date="2019" name="Emerg. Microbes Infect.">
        <title>Comprehensive subspecies identification of 175 nontuberculous mycobacteria species based on 7547 genomic profiles.</title>
        <authorList>
            <person name="Matsumoto Y."/>
            <person name="Kinjo T."/>
            <person name="Motooka D."/>
            <person name="Nabeya D."/>
            <person name="Jung N."/>
            <person name="Uechi K."/>
            <person name="Horii T."/>
            <person name="Iida T."/>
            <person name="Fujita J."/>
            <person name="Nakamura S."/>
        </authorList>
    </citation>
    <scope>NUCLEOTIDE SEQUENCE [LARGE SCALE GENOMIC DNA]</scope>
    <source>
        <strain evidence="2 3">JCM 18538</strain>
    </source>
</reference>
<gene>
    <name evidence="2" type="ORF">MARA_11170</name>
</gene>